<evidence type="ECO:0000313" key="2">
    <source>
        <dbReference type="Proteomes" id="UP000245320"/>
    </source>
</evidence>
<dbReference type="Proteomes" id="UP000245320">
    <property type="component" value="Chromosome 4"/>
</dbReference>
<keyword evidence="2" id="KW-1185">Reference proteome</keyword>
<dbReference type="InParanoid" id="A0A6J3RCH8"/>
<accession>A0A6J3RCH8</accession>
<dbReference type="AlphaFoldDB" id="A0A6J3RCH8"/>
<dbReference type="RefSeq" id="XP_033712204.1">
    <property type="nucleotide sequence ID" value="XM_033856313.1"/>
</dbReference>
<sequence>MGVGGGGGCRARPETRRSFPGGRGGVGLPRRRLLPLVPPPPELRLPRKGRRESLSARRSRRPQSGGAPGRPGRPPREPAATRARIQPQISGRARGARGLSGPRVAAAAARRRRGACAARAGRRGGEGPARLPSTHPGFSPWRWSLGDRRRHWARWSPSRAEPESPPPPPPPLPGSLPARRPGCGGQRAGGARADEGRALRSAPETGPSAARDVAGLCSSKTSAAEPTCEPS</sequence>
<organism evidence="2 3">
    <name type="scientific">Tursiops truncatus</name>
    <name type="common">Atlantic bottle-nosed dolphin</name>
    <name type="synonym">Delphinus truncatus</name>
    <dbReference type="NCBI Taxonomy" id="9739"/>
    <lineage>
        <taxon>Eukaryota</taxon>
        <taxon>Metazoa</taxon>
        <taxon>Chordata</taxon>
        <taxon>Craniata</taxon>
        <taxon>Vertebrata</taxon>
        <taxon>Euteleostomi</taxon>
        <taxon>Mammalia</taxon>
        <taxon>Eutheria</taxon>
        <taxon>Laurasiatheria</taxon>
        <taxon>Artiodactyla</taxon>
        <taxon>Whippomorpha</taxon>
        <taxon>Cetacea</taxon>
        <taxon>Odontoceti</taxon>
        <taxon>Delphinidae</taxon>
        <taxon>Tursiops</taxon>
    </lineage>
</organism>
<feature type="compositionally biased region" description="Low complexity" evidence="1">
    <location>
        <begin position="91"/>
        <end position="108"/>
    </location>
</feature>
<reference evidence="3" key="1">
    <citation type="submission" date="2025-08" db="UniProtKB">
        <authorList>
            <consortium name="RefSeq"/>
        </authorList>
    </citation>
    <scope>IDENTIFICATION</scope>
    <source>
        <tissue evidence="3">Spleen</tissue>
    </source>
</reference>
<name>A0A6J3RCH8_TURTR</name>
<feature type="compositionally biased region" description="Polar residues" evidence="1">
    <location>
        <begin position="218"/>
        <end position="231"/>
    </location>
</feature>
<feature type="region of interest" description="Disordered" evidence="1">
    <location>
        <begin position="1"/>
        <end position="231"/>
    </location>
</feature>
<gene>
    <name evidence="3" type="primary">LOC109549816</name>
</gene>
<proteinExistence type="predicted"/>
<protein>
    <submittedName>
        <fullName evidence="3">Translation initiation factor IF-2-like</fullName>
    </submittedName>
</protein>
<feature type="compositionally biased region" description="Pro residues" evidence="1">
    <location>
        <begin position="163"/>
        <end position="174"/>
    </location>
</feature>
<evidence type="ECO:0000256" key="1">
    <source>
        <dbReference type="SAM" id="MobiDB-lite"/>
    </source>
</evidence>
<evidence type="ECO:0000313" key="3">
    <source>
        <dbReference type="RefSeq" id="XP_033712204.1"/>
    </source>
</evidence>